<dbReference type="Gene3D" id="1.10.150.50">
    <property type="entry name" value="Transcription Factor, Ets-1"/>
    <property type="match status" value="1"/>
</dbReference>
<dbReference type="Proteomes" id="UP001286313">
    <property type="component" value="Unassembled WGS sequence"/>
</dbReference>
<feature type="repeat" description="MBT" evidence="8">
    <location>
        <begin position="193"/>
        <end position="292"/>
    </location>
</feature>
<evidence type="ECO:0000256" key="5">
    <source>
        <dbReference type="ARBA" id="ARBA00023015"/>
    </source>
</evidence>
<evidence type="ECO:0000256" key="2">
    <source>
        <dbReference type="ARBA" id="ARBA00008469"/>
    </source>
</evidence>
<evidence type="ECO:0000256" key="6">
    <source>
        <dbReference type="ARBA" id="ARBA00023163"/>
    </source>
</evidence>
<dbReference type="Gene3D" id="2.30.30.140">
    <property type="match status" value="2"/>
</dbReference>
<evidence type="ECO:0000256" key="8">
    <source>
        <dbReference type="PROSITE-ProRule" id="PRU00459"/>
    </source>
</evidence>
<evidence type="ECO:0000313" key="12">
    <source>
        <dbReference type="Proteomes" id="UP001286313"/>
    </source>
</evidence>
<dbReference type="CDD" id="cd09578">
    <property type="entry name" value="SAM_Scm"/>
    <property type="match status" value="1"/>
</dbReference>
<evidence type="ECO:0000256" key="4">
    <source>
        <dbReference type="ARBA" id="ARBA00022737"/>
    </source>
</evidence>
<feature type="region of interest" description="Disordered" evidence="9">
    <location>
        <begin position="875"/>
        <end position="928"/>
    </location>
</feature>
<evidence type="ECO:0000256" key="3">
    <source>
        <dbReference type="ARBA" id="ARBA00022491"/>
    </source>
</evidence>
<evidence type="ECO:0000256" key="9">
    <source>
        <dbReference type="SAM" id="MobiDB-lite"/>
    </source>
</evidence>
<comment type="subcellular location">
    <subcellularLocation>
        <location evidence="1">Nucleus</location>
    </subcellularLocation>
</comment>
<evidence type="ECO:0000256" key="7">
    <source>
        <dbReference type="ARBA" id="ARBA00023242"/>
    </source>
</evidence>
<feature type="region of interest" description="Disordered" evidence="9">
    <location>
        <begin position="399"/>
        <end position="735"/>
    </location>
</feature>
<dbReference type="GO" id="GO:0003682">
    <property type="term" value="F:chromatin binding"/>
    <property type="evidence" value="ECO:0007669"/>
    <property type="project" value="TreeGrafter"/>
</dbReference>
<dbReference type="GO" id="GO:0042393">
    <property type="term" value="F:histone binding"/>
    <property type="evidence" value="ECO:0007669"/>
    <property type="project" value="TreeGrafter"/>
</dbReference>
<evidence type="ECO:0000259" key="10">
    <source>
        <dbReference type="SMART" id="SM00454"/>
    </source>
</evidence>
<feature type="compositionally biased region" description="Gly residues" evidence="9">
    <location>
        <begin position="701"/>
        <end position="717"/>
    </location>
</feature>
<dbReference type="CDD" id="cd20092">
    <property type="entry name" value="MBT_dScm-like_rpt2"/>
    <property type="match status" value="1"/>
</dbReference>
<reference evidence="11" key="1">
    <citation type="submission" date="2023-10" db="EMBL/GenBank/DDBJ databases">
        <title>Genome assemblies of two species of porcelain crab, Petrolisthes cinctipes and Petrolisthes manimaculis (Anomura: Porcellanidae).</title>
        <authorList>
            <person name="Angst P."/>
        </authorList>
    </citation>
    <scope>NUCLEOTIDE SEQUENCE</scope>
    <source>
        <strain evidence="11">PB745_01</strain>
        <tissue evidence="11">Gill</tissue>
    </source>
</reference>
<dbReference type="InterPro" id="IPR004092">
    <property type="entry name" value="Mbt"/>
</dbReference>
<dbReference type="Gene3D" id="3.90.1150.190">
    <property type="entry name" value="SLED domain"/>
    <property type="match status" value="1"/>
</dbReference>
<dbReference type="PANTHER" id="PTHR12247">
    <property type="entry name" value="POLYCOMB GROUP PROTEIN"/>
    <property type="match status" value="1"/>
</dbReference>
<dbReference type="GO" id="GO:0005634">
    <property type="term" value="C:nucleus"/>
    <property type="evidence" value="ECO:0007669"/>
    <property type="project" value="UniProtKB-SubCell"/>
</dbReference>
<accession>A0AAE1EU74</accession>
<protein>
    <recommendedName>
        <fullName evidence="10">SAM domain-containing protein</fullName>
    </recommendedName>
</protein>
<feature type="compositionally biased region" description="Low complexity" evidence="9">
    <location>
        <begin position="477"/>
        <end position="670"/>
    </location>
</feature>
<dbReference type="Pfam" id="PF12140">
    <property type="entry name" value="SLED"/>
    <property type="match status" value="1"/>
</dbReference>
<dbReference type="Pfam" id="PF02820">
    <property type="entry name" value="MBT"/>
    <property type="match status" value="2"/>
</dbReference>
<comment type="similarity">
    <text evidence="2">Belongs to the SCM family.</text>
</comment>
<feature type="compositionally biased region" description="Low complexity" evidence="9">
    <location>
        <begin position="686"/>
        <end position="700"/>
    </location>
</feature>
<dbReference type="AlphaFoldDB" id="A0AAE1EU74"/>
<organism evidence="11 12">
    <name type="scientific">Petrolisthes cinctipes</name>
    <name type="common">Flat porcelain crab</name>
    <dbReference type="NCBI Taxonomy" id="88211"/>
    <lineage>
        <taxon>Eukaryota</taxon>
        <taxon>Metazoa</taxon>
        <taxon>Ecdysozoa</taxon>
        <taxon>Arthropoda</taxon>
        <taxon>Crustacea</taxon>
        <taxon>Multicrustacea</taxon>
        <taxon>Malacostraca</taxon>
        <taxon>Eumalacostraca</taxon>
        <taxon>Eucarida</taxon>
        <taxon>Decapoda</taxon>
        <taxon>Pleocyemata</taxon>
        <taxon>Anomura</taxon>
        <taxon>Galatheoidea</taxon>
        <taxon>Porcellanidae</taxon>
        <taxon>Petrolisthes</taxon>
    </lineage>
</organism>
<comment type="caution">
    <text evidence="11">The sequence shown here is derived from an EMBL/GenBank/DDBJ whole genome shotgun (WGS) entry which is preliminary data.</text>
</comment>
<dbReference type="PROSITE" id="PS51079">
    <property type="entry name" value="MBT"/>
    <property type="match status" value="2"/>
</dbReference>
<feature type="region of interest" description="Disordered" evidence="9">
    <location>
        <begin position="125"/>
        <end position="177"/>
    </location>
</feature>
<dbReference type="InterPro" id="IPR047531">
    <property type="entry name" value="SAM_Scm-like"/>
</dbReference>
<dbReference type="SUPFAM" id="SSF47769">
    <property type="entry name" value="SAM/Pointed domain"/>
    <property type="match status" value="1"/>
</dbReference>
<dbReference type="InterPro" id="IPR038348">
    <property type="entry name" value="SLED_sf"/>
</dbReference>
<dbReference type="InterPro" id="IPR013761">
    <property type="entry name" value="SAM/pointed_sf"/>
</dbReference>
<evidence type="ECO:0000313" key="11">
    <source>
        <dbReference type="EMBL" id="KAK3861410.1"/>
    </source>
</evidence>
<feature type="repeat" description="MBT" evidence="8">
    <location>
        <begin position="300"/>
        <end position="401"/>
    </location>
</feature>
<keyword evidence="3" id="KW-0678">Repressor</keyword>
<keyword evidence="7" id="KW-0539">Nucleus</keyword>
<keyword evidence="12" id="KW-1185">Reference proteome</keyword>
<dbReference type="InterPro" id="IPR021987">
    <property type="entry name" value="SLED"/>
</dbReference>
<feature type="domain" description="SAM" evidence="10">
    <location>
        <begin position="929"/>
        <end position="997"/>
    </location>
</feature>
<dbReference type="SMART" id="SM00561">
    <property type="entry name" value="MBT"/>
    <property type="match status" value="2"/>
</dbReference>
<feature type="compositionally biased region" description="Pro residues" evidence="9">
    <location>
        <begin position="671"/>
        <end position="685"/>
    </location>
</feature>
<dbReference type="Pfam" id="PF00536">
    <property type="entry name" value="SAM_1"/>
    <property type="match status" value="1"/>
</dbReference>
<evidence type="ECO:0000256" key="1">
    <source>
        <dbReference type="ARBA" id="ARBA00004123"/>
    </source>
</evidence>
<dbReference type="GO" id="GO:0045892">
    <property type="term" value="P:negative regulation of DNA-templated transcription"/>
    <property type="evidence" value="ECO:0007669"/>
    <property type="project" value="TreeGrafter"/>
</dbReference>
<keyword evidence="6" id="KW-0804">Transcription</keyword>
<keyword evidence="4" id="KW-0677">Repeat</keyword>
<feature type="compositionally biased region" description="Pro residues" evidence="9">
    <location>
        <begin position="460"/>
        <end position="476"/>
    </location>
</feature>
<gene>
    <name evidence="11" type="ORF">Pcinc_032631</name>
</gene>
<dbReference type="EMBL" id="JAWQEG010004491">
    <property type="protein sequence ID" value="KAK3861410.1"/>
    <property type="molecule type" value="Genomic_DNA"/>
</dbReference>
<dbReference type="InterPro" id="IPR050548">
    <property type="entry name" value="PcG_chromatin_remod_factors"/>
</dbReference>
<proteinExistence type="inferred from homology"/>
<dbReference type="SUPFAM" id="SSF63748">
    <property type="entry name" value="Tudor/PWWP/MBT"/>
    <property type="match status" value="2"/>
</dbReference>
<sequence length="1002" mass="107015">MPSPGPGRTAKNPRTCTWCFEVKSQLKYVFPTSSGKREFCSEMCLSEYRKALMKQGACANCENVIRSTPVKCEGAATTTTPSGRRKEVCNNECLKAWVKKEKEKEQQLQQQLLLQQQQQAAEDEIGLASSSSITTTATPPSSMSPISGNGVSSSPLDRAHQQHTPGGTEAPAGRKGRGLSAAALAQIEAAAEFNWEDYLMETGSIPSPAKCFKQHKIPPKNEFIINMKLEALDPRNLTSTCIATVVGTLGPRLRLRLDGSDNKNDFWRLVDCNNEIHPIGHCEENGGMLQPPLGFRMNASSWPMFLLKTLHNAEVSPPHIFRTEPPTPSKNYFEVGMKLEAVDKKNPQLICAATVGAVNGDMIHVTFDGWRGAFDYWCRYDSRDIFTVGWCAMSGHPLQPPGQMWGPPSSRYKARVLNIPPPGPSTKCPEVVPPEKSPSIASTASPGKSGGRSARQQRSPTPPPPPPPPSPVPSPPTQQQQQQHTPTKSSSSTTTTTSSTNKPITSSSSSAKTSKTTTNSKAPPTTTTTTTTTSSSSSSSGKSPAASSTTTTTTTTTTSSSSTTTPRNSSTTTASSTSPTKPPSSLSSTKSTTTTTTTTTNNNNNNNKKSVSANGTTTTTTTSQQPQSKIPPTTITSTTATTNNNNNKTQTTTNNNNNNNNKVSTQQTSPTPTPTHHPSSSPPTSPSSSSTTSQKTSSSSLGGGTPSSTGAGGGGGSESSKVSPPQKSPCITVTEPDTSTVDKLCASVVVYVNHGCTCGPYLDPSHVGDLPLQFGPGSLNRVVRESVQALVDSAPDPHTVTALLPTGHGKVIIKTTEEGETKTHRLPSLEKVEDFWTVLESLFEDLMCCENFYTQQPVSQCTKCARQSPAQFKREQEAAQQVNVGVKRPAPNDLTEPVTPPNPPKIPKTEASPSPVSECGQSPRPRGDPAEWTVEEVICHIAATDPALAIHADLFRRHEIDGKALLLLNSDMMMKYMGLKLGPALKICNLINKIRGRKHLVT</sequence>
<dbReference type="InterPro" id="IPR001660">
    <property type="entry name" value="SAM"/>
</dbReference>
<name>A0AAE1EU74_PETCI</name>
<keyword evidence="5" id="KW-0805">Transcription regulation</keyword>
<dbReference type="PANTHER" id="PTHR12247:SF132">
    <property type="entry name" value="POLYCOMB PROTEIN SCM"/>
    <property type="match status" value="1"/>
</dbReference>
<dbReference type="SMART" id="SM00454">
    <property type="entry name" value="SAM"/>
    <property type="match status" value="1"/>
</dbReference>
<feature type="compositionally biased region" description="Low complexity" evidence="9">
    <location>
        <begin position="128"/>
        <end position="147"/>
    </location>
</feature>